<dbReference type="SUPFAM" id="SSF52833">
    <property type="entry name" value="Thioredoxin-like"/>
    <property type="match status" value="1"/>
</dbReference>
<accession>A0A366IWI0</accession>
<keyword evidence="5" id="KW-1185">Reference proteome</keyword>
<evidence type="ECO:0000313" key="5">
    <source>
        <dbReference type="Proteomes" id="UP000252792"/>
    </source>
</evidence>
<dbReference type="AlphaFoldDB" id="A0A366IWI0"/>
<dbReference type="InterPro" id="IPR036249">
    <property type="entry name" value="Thioredoxin-like_sf"/>
</dbReference>
<proteinExistence type="inferred from homology"/>
<dbReference type="RefSeq" id="WP_206610623.1">
    <property type="nucleotide sequence ID" value="NZ_QNSE01000015.1"/>
</dbReference>
<dbReference type="Pfam" id="PF13410">
    <property type="entry name" value="GST_C_2"/>
    <property type="match status" value="1"/>
</dbReference>
<dbReference type="PROSITE" id="PS50405">
    <property type="entry name" value="GST_CTER"/>
    <property type="match status" value="1"/>
</dbReference>
<dbReference type="InterPro" id="IPR034333">
    <property type="entry name" value="GST_Zeta_N"/>
</dbReference>
<feature type="domain" description="GST C-terminal" evidence="3">
    <location>
        <begin position="89"/>
        <end position="214"/>
    </location>
</feature>
<dbReference type="PROSITE" id="PS50404">
    <property type="entry name" value="GST_NTER"/>
    <property type="match status" value="1"/>
</dbReference>
<dbReference type="SFLD" id="SFLDS00019">
    <property type="entry name" value="Glutathione_Transferase_(cytos"/>
    <property type="match status" value="1"/>
</dbReference>
<sequence>MIKLYSYFRSSAAYRVRIALNLKALPYESIPVHLLNNGGEQHSAHYESINPIKLVPSLVDSEQIFTQSLAIMEYLEEAYPDTTSLLPEEVNVRANIRAISQMIACDIHPVNNLRVLQYLNKQLDIDETHRNDWYRHWITVGFDALEKVLAKQPGKFCIGDTPTMADCCLIPQIYNAKRFNVHLDDYPHILSVEASCKELPAFIQAEPEKQPDMA</sequence>
<evidence type="ECO:0000256" key="1">
    <source>
        <dbReference type="ARBA" id="ARBA00010007"/>
    </source>
</evidence>
<dbReference type="Pfam" id="PF13417">
    <property type="entry name" value="GST_N_3"/>
    <property type="match status" value="1"/>
</dbReference>
<feature type="domain" description="GST N-terminal" evidence="2">
    <location>
        <begin position="1"/>
        <end position="83"/>
    </location>
</feature>
<dbReference type="GO" id="GO:0005737">
    <property type="term" value="C:cytoplasm"/>
    <property type="evidence" value="ECO:0007669"/>
    <property type="project" value="InterPro"/>
</dbReference>
<dbReference type="InterPro" id="IPR010987">
    <property type="entry name" value="Glutathione-S-Trfase_C-like"/>
</dbReference>
<comment type="similarity">
    <text evidence="1">Belongs to the GST superfamily. Zeta family.</text>
</comment>
<dbReference type="PANTHER" id="PTHR42673:SF21">
    <property type="entry name" value="GLUTATHIONE S-TRANSFERASE YFCF"/>
    <property type="match status" value="1"/>
</dbReference>
<dbReference type="CDD" id="cd03042">
    <property type="entry name" value="GST_N_Zeta"/>
    <property type="match status" value="1"/>
</dbReference>
<dbReference type="InterPro" id="IPR040079">
    <property type="entry name" value="Glutathione_S-Trfase"/>
</dbReference>
<dbReference type="NCBIfam" id="TIGR01262">
    <property type="entry name" value="maiA"/>
    <property type="match status" value="1"/>
</dbReference>
<dbReference type="SUPFAM" id="SSF47616">
    <property type="entry name" value="GST C-terminal domain-like"/>
    <property type="match status" value="1"/>
</dbReference>
<dbReference type="SFLD" id="SFLDG00358">
    <property type="entry name" value="Main_(cytGST)"/>
    <property type="match status" value="1"/>
</dbReference>
<dbReference type="EMBL" id="QNSE01000015">
    <property type="protein sequence ID" value="RBP79161.1"/>
    <property type="molecule type" value="Genomic_DNA"/>
</dbReference>
<evidence type="ECO:0000313" key="4">
    <source>
        <dbReference type="EMBL" id="RBP79161.1"/>
    </source>
</evidence>
<dbReference type="InterPro" id="IPR005955">
    <property type="entry name" value="GST_Zeta"/>
</dbReference>
<evidence type="ECO:0000259" key="3">
    <source>
        <dbReference type="PROSITE" id="PS50405"/>
    </source>
</evidence>
<gene>
    <name evidence="4" type="ORF">DFP80_11594</name>
</gene>
<dbReference type="GO" id="GO:0016034">
    <property type="term" value="F:maleylacetoacetate isomerase activity"/>
    <property type="evidence" value="ECO:0007669"/>
    <property type="project" value="TreeGrafter"/>
</dbReference>
<comment type="caution">
    <text evidence="4">The sequence shown here is derived from an EMBL/GenBank/DDBJ whole genome shotgun (WGS) entry which is preliminary data.</text>
</comment>
<dbReference type="Gene3D" id="1.20.1050.10">
    <property type="match status" value="1"/>
</dbReference>
<keyword evidence="4" id="KW-0670">Pyruvate</keyword>
<protein>
    <submittedName>
        <fullName evidence="4">Maleylpyruvate isomerase</fullName>
    </submittedName>
</protein>
<dbReference type="Proteomes" id="UP000252792">
    <property type="component" value="Unassembled WGS sequence"/>
</dbReference>
<dbReference type="InterPro" id="IPR004045">
    <property type="entry name" value="Glutathione_S-Trfase_N"/>
</dbReference>
<dbReference type="FunFam" id="1.20.1050.10:FF:000017">
    <property type="entry name" value="Maleylacetoacetate isomerase"/>
    <property type="match status" value="1"/>
</dbReference>
<organism evidence="4 5">
    <name type="scientific">Marinomonas rhizomae</name>
    <dbReference type="NCBI Taxonomy" id="491948"/>
    <lineage>
        <taxon>Bacteria</taxon>
        <taxon>Pseudomonadati</taxon>
        <taxon>Pseudomonadota</taxon>
        <taxon>Gammaproteobacteria</taxon>
        <taxon>Oceanospirillales</taxon>
        <taxon>Oceanospirillaceae</taxon>
        <taxon>Marinomonas</taxon>
    </lineage>
</organism>
<dbReference type="Gene3D" id="3.40.30.10">
    <property type="entry name" value="Glutaredoxin"/>
    <property type="match status" value="1"/>
</dbReference>
<dbReference type="GO" id="GO:0006559">
    <property type="term" value="P:L-phenylalanine catabolic process"/>
    <property type="evidence" value="ECO:0007669"/>
    <property type="project" value="TreeGrafter"/>
</dbReference>
<dbReference type="PANTHER" id="PTHR42673">
    <property type="entry name" value="MALEYLACETOACETATE ISOMERASE"/>
    <property type="match status" value="1"/>
</dbReference>
<dbReference type="InterPro" id="IPR036282">
    <property type="entry name" value="Glutathione-S-Trfase_C_sf"/>
</dbReference>
<dbReference type="GO" id="GO:0006749">
    <property type="term" value="P:glutathione metabolic process"/>
    <property type="evidence" value="ECO:0007669"/>
    <property type="project" value="TreeGrafter"/>
</dbReference>
<name>A0A366IWI0_9GAMM</name>
<keyword evidence="4" id="KW-0413">Isomerase</keyword>
<dbReference type="InterPro" id="IPR034330">
    <property type="entry name" value="GST_Zeta_C"/>
</dbReference>
<dbReference type="CDD" id="cd03191">
    <property type="entry name" value="GST_C_Zeta"/>
    <property type="match status" value="1"/>
</dbReference>
<dbReference type="GO" id="GO:0004364">
    <property type="term" value="F:glutathione transferase activity"/>
    <property type="evidence" value="ECO:0007669"/>
    <property type="project" value="TreeGrafter"/>
</dbReference>
<reference evidence="4 5" key="1">
    <citation type="submission" date="2018-06" db="EMBL/GenBank/DDBJ databases">
        <title>Genomic Encyclopedia of Type Strains, Phase III (KMG-III): the genomes of soil and plant-associated and newly described type strains.</title>
        <authorList>
            <person name="Whitman W."/>
        </authorList>
    </citation>
    <scope>NUCLEOTIDE SEQUENCE [LARGE SCALE GENOMIC DNA]</scope>
    <source>
        <strain evidence="4 5">CECT 7377</strain>
    </source>
</reference>
<evidence type="ECO:0000259" key="2">
    <source>
        <dbReference type="PROSITE" id="PS50404"/>
    </source>
</evidence>